<keyword evidence="5" id="KW-1185">Reference proteome</keyword>
<accession>A0ABT7QZC6</accession>
<dbReference type="PANTHER" id="PTHR35038">
    <property type="entry name" value="DISSIMILATORY SULFITE REDUCTASE SIRA"/>
    <property type="match status" value="1"/>
</dbReference>
<keyword evidence="1 2" id="KW-0732">Signal</keyword>
<dbReference type="InterPro" id="IPR054337">
    <property type="entry name" value="Mtrc-MtrF-like_dom_II/IV"/>
</dbReference>
<dbReference type="SUPFAM" id="SSF48695">
    <property type="entry name" value="Multiheme cytochromes"/>
    <property type="match status" value="1"/>
</dbReference>
<comment type="caution">
    <text evidence="4">The sequence shown here is derived from an EMBL/GenBank/DDBJ whole genome shotgun (WGS) entry which is preliminary data.</text>
</comment>
<evidence type="ECO:0000256" key="2">
    <source>
        <dbReference type="SAM" id="SignalP"/>
    </source>
</evidence>
<dbReference type="InterPro" id="IPR051829">
    <property type="entry name" value="Multiheme_Cytochr_ET"/>
</dbReference>
<gene>
    <name evidence="4" type="ORF">PGH07_08410</name>
</gene>
<feature type="signal peptide" evidence="2">
    <location>
        <begin position="1"/>
        <end position="18"/>
    </location>
</feature>
<evidence type="ECO:0000313" key="4">
    <source>
        <dbReference type="EMBL" id="MDM5272201.1"/>
    </source>
</evidence>
<dbReference type="PANTHER" id="PTHR35038:SF8">
    <property type="entry name" value="C-TYPE POLYHEME CYTOCHROME OMCC"/>
    <property type="match status" value="1"/>
</dbReference>
<name>A0ABT7QZC6_9BACT</name>
<evidence type="ECO:0000256" key="1">
    <source>
        <dbReference type="ARBA" id="ARBA00022729"/>
    </source>
</evidence>
<dbReference type="Gene3D" id="1.10.1130.10">
    <property type="entry name" value="Flavocytochrome C3, Chain A"/>
    <property type="match status" value="1"/>
</dbReference>
<evidence type="ECO:0000259" key="3">
    <source>
        <dbReference type="Pfam" id="PF22113"/>
    </source>
</evidence>
<reference evidence="4" key="1">
    <citation type="submission" date="2023-01" db="EMBL/GenBank/DDBJ databases">
        <title>Sulfurovum sp. zt1-1 genome assembly.</title>
        <authorList>
            <person name="Wang J."/>
        </authorList>
    </citation>
    <scope>NUCLEOTIDE SEQUENCE</scope>
    <source>
        <strain evidence="4">Zt1-1</strain>
    </source>
</reference>
<sequence>MKLFWAVISLLAITSLQAEEINKKYETNENCNACHMEISKRWATSRHSNSHFSKNDLFKKSLEFMVRKNPTLILDEVKVECAQCHNPRITKKTVEDKDKYLLLMGIEENKKEMDRVLNTKNMQNGINCVVCHNIDEIHLDKSKGSQGMNTVKFGEQGTMFGPFDDAVSPYHKTAQRAHFMTDEPTLCFVCHYSTPNKHGVEVYATGKEYDATGSNEGCKDCHMSEKYEGFASNYSQGGGKPKPRMVREHRFASVDNSNIMINYIDVKSSTKRGKFILTLKNKSPHAIPTGYGLREIILHVDYFDKTDKKVGEDRKVLETRWVDAKGEETIPHLAASKSKDTRLQGKATQDYEFDVPQGADYAKYTFSYRLINEKMAKELGVTDPFFLKEYIFSERRIHLN</sequence>
<dbReference type="Proteomes" id="UP001169069">
    <property type="component" value="Unassembled WGS sequence"/>
</dbReference>
<dbReference type="Pfam" id="PF22113">
    <property type="entry name" value="Mtrc-MtrF_II-IV_dom"/>
    <property type="match status" value="1"/>
</dbReference>
<evidence type="ECO:0000313" key="5">
    <source>
        <dbReference type="Proteomes" id="UP001169069"/>
    </source>
</evidence>
<dbReference type="EMBL" id="JAQIBD010000003">
    <property type="protein sequence ID" value="MDM5272201.1"/>
    <property type="molecule type" value="Genomic_DNA"/>
</dbReference>
<feature type="domain" description="Outer membrane cytochrome MtrC/MtrF-like" evidence="3">
    <location>
        <begin position="79"/>
        <end position="228"/>
    </location>
</feature>
<feature type="chain" id="PRO_5046272712" evidence="2">
    <location>
        <begin position="19"/>
        <end position="400"/>
    </location>
</feature>
<organism evidence="4 5">
    <name type="scientific">Sulfurovum zhangzhouensis</name>
    <dbReference type="NCBI Taxonomy" id="3019067"/>
    <lineage>
        <taxon>Bacteria</taxon>
        <taxon>Pseudomonadati</taxon>
        <taxon>Campylobacterota</taxon>
        <taxon>Epsilonproteobacteria</taxon>
        <taxon>Campylobacterales</taxon>
        <taxon>Sulfurovaceae</taxon>
        <taxon>Sulfurovum</taxon>
    </lineage>
</organism>
<dbReference type="InterPro" id="IPR036280">
    <property type="entry name" value="Multihaem_cyt_sf"/>
</dbReference>
<proteinExistence type="predicted"/>
<protein>
    <submittedName>
        <fullName evidence="4">Multiheme c-type cytochrome</fullName>
    </submittedName>
</protein>
<dbReference type="RefSeq" id="WP_289413980.1">
    <property type="nucleotide sequence ID" value="NZ_JAQIBD010000003.1"/>
</dbReference>